<dbReference type="InterPro" id="IPR000073">
    <property type="entry name" value="AB_hydrolase_1"/>
</dbReference>
<dbReference type="OrthoDB" id="10264550at2759"/>
<reference evidence="6" key="1">
    <citation type="submission" date="2020-01" db="EMBL/GenBank/DDBJ databases">
        <title>Development of genomics and gene disruption for Polysphondylium violaceum indicates a role for the polyketide synthase stlB in stalk morphogenesis.</title>
        <authorList>
            <person name="Narita B."/>
            <person name="Kawabe Y."/>
            <person name="Kin K."/>
            <person name="Saito T."/>
            <person name="Gibbs R."/>
            <person name="Kuspa A."/>
            <person name="Muzny D."/>
            <person name="Queller D."/>
            <person name="Richards S."/>
            <person name="Strassman J."/>
            <person name="Sucgang R."/>
            <person name="Worley K."/>
            <person name="Schaap P."/>
        </authorList>
    </citation>
    <scope>NUCLEOTIDE SEQUENCE</scope>
    <source>
        <strain evidence="6">QSvi11</strain>
    </source>
</reference>
<dbReference type="InterPro" id="IPR029058">
    <property type="entry name" value="AB_hydrolase_fold"/>
</dbReference>
<dbReference type="InterPro" id="IPR026151">
    <property type="entry name" value="Maspardin"/>
</dbReference>
<evidence type="ECO:0000256" key="2">
    <source>
        <dbReference type="ARBA" id="ARBA00020148"/>
    </source>
</evidence>
<evidence type="ECO:0000313" key="7">
    <source>
        <dbReference type="Proteomes" id="UP000695562"/>
    </source>
</evidence>
<organism evidence="6 7">
    <name type="scientific">Polysphondylium violaceum</name>
    <dbReference type="NCBI Taxonomy" id="133409"/>
    <lineage>
        <taxon>Eukaryota</taxon>
        <taxon>Amoebozoa</taxon>
        <taxon>Evosea</taxon>
        <taxon>Eumycetozoa</taxon>
        <taxon>Dictyostelia</taxon>
        <taxon>Dictyosteliales</taxon>
        <taxon>Dictyosteliaceae</taxon>
        <taxon>Polysphondylium</taxon>
    </lineage>
</organism>
<feature type="domain" description="AB hydrolase-1" evidence="5">
    <location>
        <begin position="87"/>
        <end position="134"/>
    </location>
</feature>
<evidence type="ECO:0000256" key="3">
    <source>
        <dbReference type="ARBA" id="ARBA00022490"/>
    </source>
</evidence>
<gene>
    <name evidence="6" type="ORF">CYY_004420</name>
</gene>
<feature type="region of interest" description="Disordered" evidence="4">
    <location>
        <begin position="277"/>
        <end position="316"/>
    </location>
</feature>
<evidence type="ECO:0000313" key="6">
    <source>
        <dbReference type="EMBL" id="KAF2074287.1"/>
    </source>
</evidence>
<dbReference type="SUPFAM" id="SSF53474">
    <property type="entry name" value="alpha/beta-Hydrolases"/>
    <property type="match status" value="1"/>
</dbReference>
<dbReference type="GO" id="GO:0005737">
    <property type="term" value="C:cytoplasm"/>
    <property type="evidence" value="ECO:0007669"/>
    <property type="project" value="UniProtKB-SubCell"/>
</dbReference>
<name>A0A8J4PV78_9MYCE</name>
<evidence type="ECO:0000259" key="5">
    <source>
        <dbReference type="Pfam" id="PF00561"/>
    </source>
</evidence>
<accession>A0A8J4PV78</accession>
<comment type="caution">
    <text evidence="6">The sequence shown here is derived from an EMBL/GenBank/DDBJ whole genome shotgun (WGS) entry which is preliminary data.</text>
</comment>
<dbReference type="PANTHER" id="PTHR15913">
    <property type="entry name" value="ACID CLUSTER PROTEIN 33"/>
    <property type="match status" value="1"/>
</dbReference>
<dbReference type="PANTHER" id="PTHR15913:SF0">
    <property type="entry name" value="MASPARDIN"/>
    <property type="match status" value="1"/>
</dbReference>
<evidence type="ECO:0000256" key="4">
    <source>
        <dbReference type="SAM" id="MobiDB-lite"/>
    </source>
</evidence>
<dbReference type="EMBL" id="AJWJ01000155">
    <property type="protein sequence ID" value="KAF2074287.1"/>
    <property type="molecule type" value="Genomic_DNA"/>
</dbReference>
<feature type="compositionally biased region" description="Basic and acidic residues" evidence="4">
    <location>
        <begin position="298"/>
        <end position="316"/>
    </location>
</feature>
<dbReference type="Pfam" id="PF00561">
    <property type="entry name" value="Abhydrolase_1"/>
    <property type="match status" value="1"/>
</dbReference>
<dbReference type="AlphaFoldDB" id="A0A8J4PV78"/>
<sequence>MNSNKKDVYQWFRSTIPQQRISIGSVNEKVWKFYDYGPKDITPLVFISSGTSEIHYKQFVSLCPKGYRCISIQFSPYDTIQGWCRGFDRFLDRLELDKVHLFGSSLGGYLAQCYYQQKPSRVLSMILNNTFSDTQYYHDNSSCSAMFSILPEFMLKRIILSNFPQGLLDADIAETVDFMVDQIENLSQEELASRLTLNCSPSGVINPSVGLENITIIDSLDATSVPERLREEVYKYYPQAKIALLKTGGDFCYISRSDELNVHIQVHLRQYGLDPVNNISNSNNNNSNSNSSNGDGNHSFEIESKGKSIKESDIIQ</sequence>
<keyword evidence="7" id="KW-1185">Reference proteome</keyword>
<dbReference type="Gene3D" id="3.40.50.1820">
    <property type="entry name" value="alpha/beta hydrolase"/>
    <property type="match status" value="1"/>
</dbReference>
<proteinExistence type="predicted"/>
<dbReference type="Proteomes" id="UP000695562">
    <property type="component" value="Unassembled WGS sequence"/>
</dbReference>
<comment type="subcellular location">
    <subcellularLocation>
        <location evidence="1">Cytoplasm</location>
    </subcellularLocation>
</comment>
<feature type="compositionally biased region" description="Low complexity" evidence="4">
    <location>
        <begin position="277"/>
        <end position="293"/>
    </location>
</feature>
<keyword evidence="3" id="KW-0963">Cytoplasm</keyword>
<protein>
    <recommendedName>
        <fullName evidence="2">Maspardin</fullName>
    </recommendedName>
</protein>
<evidence type="ECO:0000256" key="1">
    <source>
        <dbReference type="ARBA" id="ARBA00004496"/>
    </source>
</evidence>